<dbReference type="AlphaFoldDB" id="A0A2N3QMJ9"/>
<proteinExistence type="predicted"/>
<dbReference type="Proteomes" id="UP000233727">
    <property type="component" value="Unassembled WGS sequence"/>
</dbReference>
<evidence type="ECO:0000313" key="2">
    <source>
        <dbReference type="Proteomes" id="UP000233727"/>
    </source>
</evidence>
<comment type="caution">
    <text evidence="1">The sequence shown here is derived from an EMBL/GenBank/DDBJ whole genome shotgun (WGS) entry which is preliminary data.</text>
</comment>
<gene>
    <name evidence="1" type="ORF">CQR47_0767</name>
</gene>
<name>A0A2N3QMJ9_9BIFI</name>
<organism evidence="1 2">
    <name type="scientific">Bifidobacterium thermophilum</name>
    <dbReference type="NCBI Taxonomy" id="33905"/>
    <lineage>
        <taxon>Bacteria</taxon>
        <taxon>Bacillati</taxon>
        <taxon>Actinomycetota</taxon>
        <taxon>Actinomycetes</taxon>
        <taxon>Bifidobacteriales</taxon>
        <taxon>Bifidobacteriaceae</taxon>
        <taxon>Bifidobacterium</taxon>
    </lineage>
</organism>
<accession>A0A2N3QMJ9</accession>
<sequence length="175" mass="18849">MFYDSYSISECVAASGRYRIPCEATSVSRSCGVCRDIGYGKGPPRMPRRGGVGLSDIGRPGVGCLWSVCQSRWAYRPVTTRRVPLPIRDAAMWSAIGSGTRAVWRAMNPVSAAVRRGGDERVHGAPGADGIIVAGREASRYTQDGRMPYVDTVSARLAVLPIEVFSLVDFSGDFA</sequence>
<protein>
    <submittedName>
        <fullName evidence="1">Uncharacterized protein</fullName>
    </submittedName>
</protein>
<evidence type="ECO:0000313" key="1">
    <source>
        <dbReference type="EMBL" id="PKU92917.1"/>
    </source>
</evidence>
<reference evidence="1 2" key="1">
    <citation type="submission" date="2017-10" db="EMBL/GenBank/DDBJ databases">
        <title>Bifidobacterium genomics.</title>
        <authorList>
            <person name="Lugli G.A."/>
            <person name="Milani C."/>
            <person name="Mancabelli L."/>
        </authorList>
    </citation>
    <scope>NUCLEOTIDE SEQUENCE [LARGE SCALE GENOMIC DNA]</scope>
    <source>
        <strain evidence="1 2">1542B</strain>
    </source>
</reference>
<dbReference type="EMBL" id="PCGY01000011">
    <property type="protein sequence ID" value="PKU92917.1"/>
    <property type="molecule type" value="Genomic_DNA"/>
</dbReference>